<dbReference type="Gene3D" id="2.70.98.30">
    <property type="entry name" value="Golgi alpha-mannosidase II, domain 4"/>
    <property type="match status" value="1"/>
</dbReference>
<name>A0ABQ6MZQ3_9STRA</name>
<evidence type="ECO:0000313" key="10">
    <source>
        <dbReference type="EMBL" id="GMI36757.1"/>
    </source>
</evidence>
<evidence type="ECO:0000256" key="1">
    <source>
        <dbReference type="ARBA" id="ARBA00001947"/>
    </source>
</evidence>
<dbReference type="InterPro" id="IPR011013">
    <property type="entry name" value="Gal_mutarotase_sf_dom"/>
</dbReference>
<keyword evidence="4" id="KW-0378">Hydrolase</keyword>
<feature type="compositionally biased region" description="Gly residues" evidence="7">
    <location>
        <begin position="669"/>
        <end position="681"/>
    </location>
</feature>
<dbReference type="InterPro" id="IPR027291">
    <property type="entry name" value="Glyco_hydro_38_N_sf"/>
</dbReference>
<evidence type="ECO:0000256" key="4">
    <source>
        <dbReference type="ARBA" id="ARBA00022801"/>
    </source>
</evidence>
<comment type="cofactor">
    <cofactor evidence="1">
        <name>Zn(2+)</name>
        <dbReference type="ChEBI" id="CHEBI:29105"/>
    </cofactor>
</comment>
<feature type="region of interest" description="Disordered" evidence="7">
    <location>
        <begin position="653"/>
        <end position="681"/>
    </location>
</feature>
<evidence type="ECO:0000256" key="8">
    <source>
        <dbReference type="SAM" id="Phobius"/>
    </source>
</evidence>
<feature type="compositionally biased region" description="Basic and acidic residues" evidence="7">
    <location>
        <begin position="656"/>
        <end position="668"/>
    </location>
</feature>
<dbReference type="Gene3D" id="1.20.1270.50">
    <property type="entry name" value="Glycoside hydrolase family 38, central domain"/>
    <property type="match status" value="1"/>
</dbReference>
<keyword evidence="8" id="KW-0812">Transmembrane</keyword>
<dbReference type="Pfam" id="PF09261">
    <property type="entry name" value="Alpha-mann_mid"/>
    <property type="match status" value="1"/>
</dbReference>
<comment type="caution">
    <text evidence="10">The sequence shown here is derived from an EMBL/GenBank/DDBJ whole genome shotgun (WGS) entry which is preliminary data.</text>
</comment>
<dbReference type="Gene3D" id="3.20.110.10">
    <property type="entry name" value="Glycoside hydrolase 38, N terminal domain"/>
    <property type="match status" value="1"/>
</dbReference>
<organism evidence="10 11">
    <name type="scientific">Tetraparma gracilis</name>
    <dbReference type="NCBI Taxonomy" id="2962635"/>
    <lineage>
        <taxon>Eukaryota</taxon>
        <taxon>Sar</taxon>
        <taxon>Stramenopiles</taxon>
        <taxon>Ochrophyta</taxon>
        <taxon>Bolidophyceae</taxon>
        <taxon>Parmales</taxon>
        <taxon>Triparmaceae</taxon>
        <taxon>Tetraparma</taxon>
    </lineage>
</organism>
<dbReference type="Proteomes" id="UP001165060">
    <property type="component" value="Unassembled WGS sequence"/>
</dbReference>
<feature type="region of interest" description="Disordered" evidence="7">
    <location>
        <begin position="733"/>
        <end position="752"/>
    </location>
</feature>
<keyword evidence="6" id="KW-0326">Glycosidase</keyword>
<dbReference type="InterPro" id="IPR050843">
    <property type="entry name" value="Glycosyl_Hydrlase_38"/>
</dbReference>
<evidence type="ECO:0000256" key="2">
    <source>
        <dbReference type="ARBA" id="ARBA00009792"/>
    </source>
</evidence>
<keyword evidence="11" id="KW-1185">Reference proteome</keyword>
<dbReference type="SUPFAM" id="SSF88688">
    <property type="entry name" value="Families 57/38 glycoside transferase middle domain"/>
    <property type="match status" value="1"/>
</dbReference>
<dbReference type="InterPro" id="IPR015341">
    <property type="entry name" value="Glyco_hydro_38_cen"/>
</dbReference>
<reference evidence="10 11" key="1">
    <citation type="journal article" date="2023" name="Commun. Biol.">
        <title>Genome analysis of Parmales, the sister group of diatoms, reveals the evolutionary specialization of diatoms from phago-mixotrophs to photoautotrophs.</title>
        <authorList>
            <person name="Ban H."/>
            <person name="Sato S."/>
            <person name="Yoshikawa S."/>
            <person name="Yamada K."/>
            <person name="Nakamura Y."/>
            <person name="Ichinomiya M."/>
            <person name="Sato N."/>
            <person name="Blanc-Mathieu R."/>
            <person name="Endo H."/>
            <person name="Kuwata A."/>
            <person name="Ogata H."/>
        </authorList>
    </citation>
    <scope>NUCLEOTIDE SEQUENCE [LARGE SCALE GENOMIC DNA]</scope>
</reference>
<dbReference type="PANTHER" id="PTHR11607">
    <property type="entry name" value="ALPHA-MANNOSIDASE"/>
    <property type="match status" value="1"/>
</dbReference>
<evidence type="ECO:0000256" key="5">
    <source>
        <dbReference type="ARBA" id="ARBA00022833"/>
    </source>
</evidence>
<sequence>VITYLVDKKQLSVVGSGYVSHDEALPNFSDILDQATLGRAFVRQLLRRPPPSVAWQVDSFGHSVTTNKLLAGMDYRAVVYNRVRWDLKKLFAQRRALLFNWSFGGGGVVTSEAAFGARAHHDSGGVRSMTSVMLKDHYNSPQTLGLESGVPLTKSAVDSAAAQVKDWVAASYSAFPTRHVLFLVGEDNAFKAAGQYYDGLDGVIDRLRNSRFHAVDARYSTLEEYLDAVDADGENRAWPTFSGSLSSYQDKPLHAWSGFYSSRPFLKQQIKSLSAVLHGAETLHALAISTTDRAMIDRDVTKGRDDDLEEHVAMLQSRHFRLKTARSALAQMQHHDAITGTCSARGRSAAAAVAVSSMRSLNVIDDDPHSSTEHVVAQASGANIKHGFGQLGIGALLGRDGAVTLTLFNSLEFNTKRPATVIVPCGYASKANVYIAYYADEKSSGDGDDDRVFLRSQLLPVFETSPGDRSSMRLERPAGDEEGAGFCKLVLEVSFYAMSSRKVIVQHVQVEGEGEGEAGEFSGSGLNRHLLSAYLKGSQLVEEQSTQSFRFAAAAEHDAAFTVSYDLRSTDAGEKREYEFSVHTDDVRMRMKKYVSMPHLNEVASSGSSGAYVMKWSGYSLGFIFLDWLAAYFAGVLVCVACKWGMGVVRRRRRERGGARKTRGEGGERGGGGGEGGEGGGRGMVPAGSKVLLTLASAVLFGTLLSAAFNRGSLDSLLTPHAATPAALGGGNADAPFQLGGDQQPETKPASGTIPGVIVVKELGVTLGFLLHFFGGAACSAVFGPAVVLSAIRHSLANPAQQSRPLTLSVGGSGGGGDPLLAVLSEGQLAVQLAFVAADGCVATLTRFKGGLDSQPVQIEAARHFMQVHVGGGAAEMDTDVVAVFESRLKMEQGSVGWGGASLVVDDGLTLTSALYNSFQAAYGNYVPVVGGGGVGWRERGSGGGGGKREVSGMTVLPSQGVGACGVETGVVEIMVARRHSGDDEKGLGESFDDGRGGEMAVGLLLGGLGEGENLWNDVKEARRVAAAVFNKPVLGVGSSLKPESVYGVMAEAQKKAAFFVGGEGGGGGSAGLLGDHGVELVGIQYWGRDEVGALAGAGDEGEAEFGKDVIEHNSVYVRLRNIGIGEEGREVDLEWLLKPARVCGVER</sequence>
<dbReference type="InterPro" id="IPR028995">
    <property type="entry name" value="Glyco_hydro_57/38_cen_sf"/>
</dbReference>
<evidence type="ECO:0000256" key="3">
    <source>
        <dbReference type="ARBA" id="ARBA00022723"/>
    </source>
</evidence>
<dbReference type="SUPFAM" id="SSF88713">
    <property type="entry name" value="Glycoside hydrolase/deacetylase"/>
    <property type="match status" value="1"/>
</dbReference>
<dbReference type="InterPro" id="IPR000602">
    <property type="entry name" value="Glyco_hydro_38_N"/>
</dbReference>
<feature type="non-terminal residue" evidence="10">
    <location>
        <position position="1"/>
    </location>
</feature>
<evidence type="ECO:0000313" key="11">
    <source>
        <dbReference type="Proteomes" id="UP001165060"/>
    </source>
</evidence>
<feature type="non-terminal residue" evidence="10">
    <location>
        <position position="1148"/>
    </location>
</feature>
<protein>
    <recommendedName>
        <fullName evidence="9">Glycoside hydrolase family 38 central domain-containing protein</fullName>
    </recommendedName>
</protein>
<dbReference type="InterPro" id="IPR011330">
    <property type="entry name" value="Glyco_hydro/deAcase_b/a-brl"/>
</dbReference>
<keyword evidence="8" id="KW-1133">Transmembrane helix</keyword>
<evidence type="ECO:0000256" key="7">
    <source>
        <dbReference type="SAM" id="MobiDB-lite"/>
    </source>
</evidence>
<feature type="domain" description="Glycoside hydrolase family 38 central" evidence="9">
    <location>
        <begin position="254"/>
        <end position="354"/>
    </location>
</feature>
<dbReference type="InterPro" id="IPR037094">
    <property type="entry name" value="Glyco_hydro_38_cen_sf"/>
</dbReference>
<keyword evidence="3" id="KW-0479">Metal-binding</keyword>
<dbReference type="SUPFAM" id="SSF74650">
    <property type="entry name" value="Galactose mutarotase-like"/>
    <property type="match status" value="1"/>
</dbReference>
<proteinExistence type="inferred from homology"/>
<feature type="transmembrane region" description="Helical" evidence="8">
    <location>
        <begin position="621"/>
        <end position="646"/>
    </location>
</feature>
<keyword evidence="5" id="KW-0862">Zinc</keyword>
<dbReference type="PANTHER" id="PTHR11607:SF3">
    <property type="entry name" value="LYSOSOMAL ALPHA-MANNOSIDASE"/>
    <property type="match status" value="1"/>
</dbReference>
<feature type="transmembrane region" description="Helical" evidence="8">
    <location>
        <begin position="769"/>
        <end position="792"/>
    </location>
</feature>
<gene>
    <name evidence="10" type="ORF">TeGR_g13217</name>
</gene>
<accession>A0ABQ6MZQ3</accession>
<dbReference type="EMBL" id="BRYB01001940">
    <property type="protein sequence ID" value="GMI36757.1"/>
    <property type="molecule type" value="Genomic_DNA"/>
</dbReference>
<evidence type="ECO:0000256" key="6">
    <source>
        <dbReference type="ARBA" id="ARBA00023295"/>
    </source>
</evidence>
<dbReference type="SMART" id="SM00872">
    <property type="entry name" value="Alpha-mann_mid"/>
    <property type="match status" value="1"/>
</dbReference>
<evidence type="ECO:0000259" key="9">
    <source>
        <dbReference type="SMART" id="SM00872"/>
    </source>
</evidence>
<keyword evidence="8" id="KW-0472">Membrane</keyword>
<dbReference type="Pfam" id="PF01074">
    <property type="entry name" value="Glyco_hydro_38N"/>
    <property type="match status" value="1"/>
</dbReference>
<comment type="similarity">
    <text evidence="2">Belongs to the glycosyl hydrolase 38 family.</text>
</comment>